<evidence type="ECO:0000256" key="1">
    <source>
        <dbReference type="SAM" id="Phobius"/>
    </source>
</evidence>
<keyword evidence="3" id="KW-1185">Reference proteome</keyword>
<dbReference type="RefSeq" id="WP_095504989.1">
    <property type="nucleotide sequence ID" value="NZ_BSNC01000006.1"/>
</dbReference>
<dbReference type="InterPro" id="IPR032092">
    <property type="entry name" value="PilW"/>
</dbReference>
<gene>
    <name evidence="2" type="primary">pilW</name>
    <name evidence="2" type="ORF">GCM10007895_24500</name>
</gene>
<organism evidence="2 3">
    <name type="scientific">Paraferrimonas sedimenticola</name>
    <dbReference type="NCBI Taxonomy" id="375674"/>
    <lineage>
        <taxon>Bacteria</taxon>
        <taxon>Pseudomonadati</taxon>
        <taxon>Pseudomonadota</taxon>
        <taxon>Gammaproteobacteria</taxon>
        <taxon>Alteromonadales</taxon>
        <taxon>Ferrimonadaceae</taxon>
        <taxon>Paraferrimonas</taxon>
    </lineage>
</organism>
<dbReference type="GO" id="GO:0043683">
    <property type="term" value="P:type IV pilus assembly"/>
    <property type="evidence" value="ECO:0007669"/>
    <property type="project" value="InterPro"/>
</dbReference>
<accession>A0AA37RXI3</accession>
<dbReference type="Pfam" id="PF16074">
    <property type="entry name" value="PilW"/>
    <property type="match status" value="1"/>
</dbReference>
<keyword evidence="1" id="KW-1133">Transmembrane helix</keyword>
<reference evidence="2" key="1">
    <citation type="journal article" date="2014" name="Int. J. Syst. Evol. Microbiol.">
        <title>Complete genome sequence of Corynebacterium casei LMG S-19264T (=DSM 44701T), isolated from a smear-ripened cheese.</title>
        <authorList>
            <consortium name="US DOE Joint Genome Institute (JGI-PGF)"/>
            <person name="Walter F."/>
            <person name="Albersmeier A."/>
            <person name="Kalinowski J."/>
            <person name="Ruckert C."/>
        </authorList>
    </citation>
    <scope>NUCLEOTIDE SEQUENCE</scope>
    <source>
        <strain evidence="2">NBRC 101628</strain>
    </source>
</reference>
<keyword evidence="1" id="KW-0472">Membrane</keyword>
<dbReference type="EMBL" id="BSNC01000006">
    <property type="protein sequence ID" value="GLP97143.1"/>
    <property type="molecule type" value="Genomic_DNA"/>
</dbReference>
<sequence>MAALKRQKGLTLVELMVAMLMALFLSAGLFTMFSMSARNVTSTGQFAELQENARMALAIMAKDIGQTGFMADLNGVSLVKGNNAFNFNTSIATDCVGGGLNNASFPNNQPAHFRMIWGYRVNASTETVSCIEDALNGSDVIQIKRLVGPDVEPTNLLDNRFYFLANFNRGVFFRKEDLSSLPVVPDARYWQYQHHVYYIENDTRNGLTIPVLKRRSLTTSGMVEEPYVDGVEDMQILYGIDSDGDGTADGYTTAANIDNRLWDNQDFQRIVAIKIQLLLRALKEDSEFDSSTFSYQLGQKTARKFNDGYRRQVLSTTVLLENPTLLNQ</sequence>
<comment type="caution">
    <text evidence="2">The sequence shown here is derived from an EMBL/GenBank/DDBJ whole genome shotgun (WGS) entry which is preliminary data.</text>
</comment>
<dbReference type="Proteomes" id="UP001161422">
    <property type="component" value="Unassembled WGS sequence"/>
</dbReference>
<dbReference type="Pfam" id="PF07963">
    <property type="entry name" value="N_methyl"/>
    <property type="match status" value="1"/>
</dbReference>
<proteinExistence type="predicted"/>
<evidence type="ECO:0000313" key="2">
    <source>
        <dbReference type="EMBL" id="GLP97143.1"/>
    </source>
</evidence>
<dbReference type="PROSITE" id="PS00409">
    <property type="entry name" value="PROKAR_NTER_METHYL"/>
    <property type="match status" value="1"/>
</dbReference>
<name>A0AA37RXI3_9GAMM</name>
<dbReference type="AlphaFoldDB" id="A0AA37RXI3"/>
<dbReference type="InterPro" id="IPR012902">
    <property type="entry name" value="N_methyl_site"/>
</dbReference>
<protein>
    <submittedName>
        <fullName evidence="2">Type IV minor pilin protein PilW</fullName>
    </submittedName>
</protein>
<evidence type="ECO:0000313" key="3">
    <source>
        <dbReference type="Proteomes" id="UP001161422"/>
    </source>
</evidence>
<feature type="transmembrane region" description="Helical" evidence="1">
    <location>
        <begin position="12"/>
        <end position="33"/>
    </location>
</feature>
<reference evidence="2" key="2">
    <citation type="submission" date="2023-01" db="EMBL/GenBank/DDBJ databases">
        <title>Draft genome sequence of Paraferrimonas sedimenticola strain NBRC 101628.</title>
        <authorList>
            <person name="Sun Q."/>
            <person name="Mori K."/>
        </authorList>
    </citation>
    <scope>NUCLEOTIDE SEQUENCE</scope>
    <source>
        <strain evidence="2">NBRC 101628</strain>
    </source>
</reference>
<keyword evidence="1" id="KW-0812">Transmembrane</keyword>